<dbReference type="CDD" id="cd12912">
    <property type="entry name" value="PDC2_MCP_like"/>
    <property type="match status" value="1"/>
</dbReference>
<evidence type="ECO:0000256" key="4">
    <source>
        <dbReference type="ARBA" id="ARBA00022801"/>
    </source>
</evidence>
<evidence type="ECO:0000256" key="2">
    <source>
        <dbReference type="ARBA" id="ARBA00022475"/>
    </source>
</evidence>
<proteinExistence type="predicted"/>
<dbReference type="SMART" id="SM00331">
    <property type="entry name" value="PP2C_SIG"/>
    <property type="match status" value="1"/>
</dbReference>
<evidence type="ECO:0000259" key="9">
    <source>
        <dbReference type="SMART" id="SM00331"/>
    </source>
</evidence>
<dbReference type="Gene3D" id="3.30.450.20">
    <property type="entry name" value="PAS domain"/>
    <property type="match status" value="1"/>
</dbReference>
<evidence type="ECO:0000256" key="6">
    <source>
        <dbReference type="ARBA" id="ARBA00023136"/>
    </source>
</evidence>
<dbReference type="GO" id="GO:0005886">
    <property type="term" value="C:plasma membrane"/>
    <property type="evidence" value="ECO:0007669"/>
    <property type="project" value="UniProtKB-SubCell"/>
</dbReference>
<dbReference type="SUPFAM" id="SSF81606">
    <property type="entry name" value="PP2C-like"/>
    <property type="match status" value="1"/>
</dbReference>
<evidence type="ECO:0000313" key="10">
    <source>
        <dbReference type="EMBL" id="SFF21286.1"/>
    </source>
</evidence>
<evidence type="ECO:0000256" key="5">
    <source>
        <dbReference type="ARBA" id="ARBA00022989"/>
    </source>
</evidence>
<feature type="transmembrane region" description="Helical" evidence="8">
    <location>
        <begin position="6"/>
        <end position="30"/>
    </location>
</feature>
<evidence type="ECO:0000313" key="11">
    <source>
        <dbReference type="Proteomes" id="UP000198964"/>
    </source>
</evidence>
<evidence type="ECO:0000256" key="1">
    <source>
        <dbReference type="ARBA" id="ARBA00004651"/>
    </source>
</evidence>
<comment type="subcellular location">
    <subcellularLocation>
        <location evidence="1">Cell membrane</location>
        <topology evidence="1">Multi-pass membrane protein</topology>
    </subcellularLocation>
</comment>
<evidence type="ECO:0000256" key="3">
    <source>
        <dbReference type="ARBA" id="ARBA00022692"/>
    </source>
</evidence>
<name>A0A1I2GXF7_9BACT</name>
<keyword evidence="2" id="KW-1003">Cell membrane</keyword>
<dbReference type="InterPro" id="IPR052016">
    <property type="entry name" value="Bact_Sigma-Reg"/>
</dbReference>
<dbReference type="InterPro" id="IPR001932">
    <property type="entry name" value="PPM-type_phosphatase-like_dom"/>
</dbReference>
<feature type="transmembrane region" description="Helical" evidence="8">
    <location>
        <begin position="304"/>
        <end position="323"/>
    </location>
</feature>
<dbReference type="Proteomes" id="UP000198964">
    <property type="component" value="Unassembled WGS sequence"/>
</dbReference>
<keyword evidence="3 8" id="KW-0812">Transmembrane</keyword>
<dbReference type="PANTHER" id="PTHR43156:SF2">
    <property type="entry name" value="STAGE II SPORULATION PROTEIN E"/>
    <property type="match status" value="1"/>
</dbReference>
<dbReference type="STRING" id="655355.SAMN05216283_103138"/>
<dbReference type="Gene3D" id="3.60.40.10">
    <property type="entry name" value="PPM-type phosphatase domain"/>
    <property type="match status" value="1"/>
</dbReference>
<keyword evidence="6 8" id="KW-0472">Membrane</keyword>
<evidence type="ECO:0000256" key="8">
    <source>
        <dbReference type="SAM" id="Phobius"/>
    </source>
</evidence>
<evidence type="ECO:0000256" key="7">
    <source>
        <dbReference type="SAM" id="Coils"/>
    </source>
</evidence>
<feature type="coiled-coil region" evidence="7">
    <location>
        <begin position="347"/>
        <end position="395"/>
    </location>
</feature>
<accession>A0A1I2GXF7</accession>
<dbReference type="Pfam" id="PF02743">
    <property type="entry name" value="dCache_1"/>
    <property type="match status" value="1"/>
</dbReference>
<organism evidence="10 11">
    <name type="scientific">Sunxiuqinia elliptica</name>
    <dbReference type="NCBI Taxonomy" id="655355"/>
    <lineage>
        <taxon>Bacteria</taxon>
        <taxon>Pseudomonadati</taxon>
        <taxon>Bacteroidota</taxon>
        <taxon>Bacteroidia</taxon>
        <taxon>Marinilabiliales</taxon>
        <taxon>Prolixibacteraceae</taxon>
        <taxon>Sunxiuqinia</taxon>
    </lineage>
</organism>
<gene>
    <name evidence="10" type="ORF">SAMN05216283_103138</name>
</gene>
<dbReference type="Pfam" id="PF07228">
    <property type="entry name" value="SpoIIE"/>
    <property type="match status" value="1"/>
</dbReference>
<dbReference type="InterPro" id="IPR036457">
    <property type="entry name" value="PPM-type-like_dom_sf"/>
</dbReference>
<keyword evidence="5 8" id="KW-1133">Transmembrane helix</keyword>
<reference evidence="10 11" key="1">
    <citation type="submission" date="2016-10" db="EMBL/GenBank/DDBJ databases">
        <authorList>
            <person name="de Groot N.N."/>
        </authorList>
    </citation>
    <scope>NUCLEOTIDE SEQUENCE [LARGE SCALE GENOMIC DNA]</scope>
    <source>
        <strain evidence="10 11">CGMCC 1.9156</strain>
    </source>
</reference>
<protein>
    <submittedName>
        <fullName evidence="10">Sigma-B regulation protein RsbU (Phosphoserine phosphatase)</fullName>
    </submittedName>
</protein>
<keyword evidence="7" id="KW-0175">Coiled coil</keyword>
<dbReference type="EMBL" id="FONW01000003">
    <property type="protein sequence ID" value="SFF21286.1"/>
    <property type="molecule type" value="Genomic_DNA"/>
</dbReference>
<dbReference type="RefSeq" id="WP_093919565.1">
    <property type="nucleotide sequence ID" value="NZ_FONW01000003.1"/>
</dbReference>
<dbReference type="AlphaFoldDB" id="A0A1I2GXF7"/>
<keyword evidence="4" id="KW-0378">Hydrolase</keyword>
<dbReference type="GO" id="GO:0016791">
    <property type="term" value="F:phosphatase activity"/>
    <property type="evidence" value="ECO:0007669"/>
    <property type="project" value="TreeGrafter"/>
</dbReference>
<keyword evidence="11" id="KW-1185">Reference proteome</keyword>
<dbReference type="PANTHER" id="PTHR43156">
    <property type="entry name" value="STAGE II SPORULATION PROTEIN E-RELATED"/>
    <property type="match status" value="1"/>
</dbReference>
<sequence length="631" mass="71202">MNKKSIAFQLGIYVLTAVILVNALIVFLNYKHSRDILSKKIEEGAIHQSGLIINEISKKIVNDQEVSRNVANQALYYHAHGDLGKFIEQVVKHNRVMNGLHVRLIQSTDTLLFSSYRNSKGQVDNFQTPQNNSITRFPNLVDSTASIYRGIWSQPFYSAYDSTKLQVSYFLPIPSNDSTMQGIIAGDINLGFLSQAVSNIRIGVSGFAFIVNKNGDFLSHPNPSWILNKNLFHLESKIFDTQHGYYEQLLENGIPGSGTAFPEILNYQKSWFYFAPIPHTEWRVIVVIPTKELYDELDVAFQEIVWISLLGILLTSLIIVLIFNKMLSPLAQVARSIQRFSFGERGRRSKKNEIELLNDSLKELQVQYGTYMKEQNQIRKDKRKYEKDLKSAKEIQRTIVPQDYSFLEKHGEIDLHAILQPAEGIGGDLYDFFFIDEKHLLFTIGDVSGKGIPAALFMAVASTLIKTKSNDLSAMNIVDVVNKALSKENLNQHFLTLFLGVLNLETGALDYCNAAHSYPFLISSKKRAVLLEQTHGLPIGVYSNKTYKSSSIILSKNDQLVFYTDGVTDCKDVSGEMFGMPRLRQFVDSYGTHSPKELTEALLDELMAFKGKAPQADDISVMAIKFNGKYP</sequence>
<dbReference type="InterPro" id="IPR033479">
    <property type="entry name" value="dCache_1"/>
</dbReference>
<feature type="domain" description="PPM-type phosphatase" evidence="9">
    <location>
        <begin position="408"/>
        <end position="626"/>
    </location>
</feature>